<dbReference type="Pfam" id="PF13424">
    <property type="entry name" value="TPR_12"/>
    <property type="match status" value="1"/>
</dbReference>
<gene>
    <name evidence="1" type="ORF">UFOPK3733_02489</name>
</gene>
<dbReference type="PANTHER" id="PTHR46082:SF6">
    <property type="entry name" value="AAA+ ATPASE DOMAIN-CONTAINING PROTEIN-RELATED"/>
    <property type="match status" value="1"/>
</dbReference>
<proteinExistence type="predicted"/>
<accession>A0A6J7L609</accession>
<sequence length="543" mass="60237">MVPSNDSSGDNEIDPELEKEINEHAQVAFGALENGPSWLAVQEFEWLVESWTELAGPYDDHTMVQRAWLAKALLADQRPEEAAEQQRVLVAHRTAVLGPDDYATLAMRGQLAQTLARGGNPLEAIELLRPLLEDRTRLFGADDPTVFDTLGNLGEALLLAKQSEEGVEVYTDLLARRTAALGEWHPDCLRTSLNLAAGRAQRCDDDAEALDILTKNLEHQAEGEGWESESVYVSRAHIAYFHRTRGNYEEAELMYASLHEDCTQVLGAEHPLTVQYERWLANIRAEIRNLQIAEESTSSDEWWEDSDEGAHWLMLDDLVRKVWGESFVALAERDAFDPENPSLTRPTPSVQDVRGFARLVASAVQLLHAEDLGALESRGLLEIGKAPVIHDGQLPSIGVDDGFGFPGVQFENNWRIRHVDGSNGFDGWSWIGDEETDIEFVQDLLQVLSMIPSSSWDQLTAARRVCLAADLGEILRISLDADSDEGCSTDLAATVLIQVCAGRNGLLDVAQLAGEALGGRRGELFFKQYIESCRRLSGRLRRA</sequence>
<dbReference type="Gene3D" id="1.25.40.10">
    <property type="entry name" value="Tetratricopeptide repeat domain"/>
    <property type="match status" value="2"/>
</dbReference>
<reference evidence="1" key="1">
    <citation type="submission" date="2020-05" db="EMBL/GenBank/DDBJ databases">
        <authorList>
            <person name="Chiriac C."/>
            <person name="Salcher M."/>
            <person name="Ghai R."/>
            <person name="Kavagutti S V."/>
        </authorList>
    </citation>
    <scope>NUCLEOTIDE SEQUENCE</scope>
</reference>
<organism evidence="1">
    <name type="scientific">freshwater metagenome</name>
    <dbReference type="NCBI Taxonomy" id="449393"/>
    <lineage>
        <taxon>unclassified sequences</taxon>
        <taxon>metagenomes</taxon>
        <taxon>ecological metagenomes</taxon>
    </lineage>
</organism>
<dbReference type="Pfam" id="PF13374">
    <property type="entry name" value="TPR_10"/>
    <property type="match status" value="1"/>
</dbReference>
<evidence type="ECO:0000313" key="1">
    <source>
        <dbReference type="EMBL" id="CAB4961639.1"/>
    </source>
</evidence>
<dbReference type="InterPro" id="IPR011990">
    <property type="entry name" value="TPR-like_helical_dom_sf"/>
</dbReference>
<dbReference type="SUPFAM" id="SSF48452">
    <property type="entry name" value="TPR-like"/>
    <property type="match status" value="1"/>
</dbReference>
<dbReference type="InterPro" id="IPR053137">
    <property type="entry name" value="NLR-like"/>
</dbReference>
<dbReference type="EMBL" id="CAFBNC010000242">
    <property type="protein sequence ID" value="CAB4961639.1"/>
    <property type="molecule type" value="Genomic_DNA"/>
</dbReference>
<name>A0A6J7L609_9ZZZZ</name>
<dbReference type="AlphaFoldDB" id="A0A6J7L609"/>
<dbReference type="PANTHER" id="PTHR46082">
    <property type="entry name" value="ATP/GTP-BINDING PROTEIN-RELATED"/>
    <property type="match status" value="1"/>
</dbReference>
<protein>
    <submittedName>
        <fullName evidence="1">Unannotated protein</fullName>
    </submittedName>
</protein>